<dbReference type="EMBL" id="BARS01040123">
    <property type="protein sequence ID" value="GAG32272.1"/>
    <property type="molecule type" value="Genomic_DNA"/>
</dbReference>
<reference evidence="1" key="1">
    <citation type="journal article" date="2014" name="Front. Microbiol.">
        <title>High frequency of phylogenetically diverse reductive dehalogenase-homologous genes in deep subseafloor sedimentary metagenomes.</title>
        <authorList>
            <person name="Kawai M."/>
            <person name="Futagami T."/>
            <person name="Toyoda A."/>
            <person name="Takaki Y."/>
            <person name="Nishi S."/>
            <person name="Hori S."/>
            <person name="Arai W."/>
            <person name="Tsubouchi T."/>
            <person name="Morono Y."/>
            <person name="Uchiyama I."/>
            <person name="Ito T."/>
            <person name="Fujiyama A."/>
            <person name="Inagaki F."/>
            <person name="Takami H."/>
        </authorList>
    </citation>
    <scope>NUCLEOTIDE SEQUENCE</scope>
    <source>
        <strain evidence="1">Expedition CK06-06</strain>
    </source>
</reference>
<sequence>MRVTITLDDDYYQEQESFKDLEEVFRNRDKIILLIKDKKINLTFINMEKITKKALMSTKYIDYGSFELETRR</sequence>
<organism evidence="1">
    <name type="scientific">marine sediment metagenome</name>
    <dbReference type="NCBI Taxonomy" id="412755"/>
    <lineage>
        <taxon>unclassified sequences</taxon>
        <taxon>metagenomes</taxon>
        <taxon>ecological metagenomes</taxon>
    </lineage>
</organism>
<proteinExistence type="predicted"/>
<evidence type="ECO:0000313" key="1">
    <source>
        <dbReference type="EMBL" id="GAG32272.1"/>
    </source>
</evidence>
<comment type="caution">
    <text evidence="1">The sequence shown here is derived from an EMBL/GenBank/DDBJ whole genome shotgun (WGS) entry which is preliminary data.</text>
</comment>
<dbReference type="AlphaFoldDB" id="X0XA21"/>
<accession>X0XA21</accession>
<gene>
    <name evidence="1" type="ORF">S01H1_61209</name>
</gene>
<name>X0XA21_9ZZZZ</name>
<protein>
    <submittedName>
        <fullName evidence="1">Uncharacterized protein</fullName>
    </submittedName>
</protein>